<dbReference type="Proteomes" id="UP000293568">
    <property type="component" value="Chromosome"/>
</dbReference>
<keyword evidence="7" id="KW-1185">Reference proteome</keyword>
<evidence type="ECO:0000256" key="2">
    <source>
        <dbReference type="ARBA" id="ARBA00022692"/>
    </source>
</evidence>
<keyword evidence="4 5" id="KW-0472">Membrane</keyword>
<evidence type="ECO:0000313" key="6">
    <source>
        <dbReference type="EMBL" id="QAY67513.1"/>
    </source>
</evidence>
<evidence type="ECO:0000256" key="4">
    <source>
        <dbReference type="ARBA" id="ARBA00023136"/>
    </source>
</evidence>
<dbReference type="InterPro" id="IPR019109">
    <property type="entry name" value="MamF_MmsF"/>
</dbReference>
<sequence>MVQPSLNPEPSSTGLDPKAAALLCYLLWFVTGLVFLFIEKQSRFVKFHAVQSIAVSVLLMVINFIFGWIPIIGFVIAPASILLWIALMALAYQGKAYKLPIIGDFAEQQARKL</sequence>
<evidence type="ECO:0000313" key="7">
    <source>
        <dbReference type="Proteomes" id="UP000293568"/>
    </source>
</evidence>
<evidence type="ECO:0000256" key="1">
    <source>
        <dbReference type="ARBA" id="ARBA00004141"/>
    </source>
</evidence>
<dbReference type="PANTHER" id="PTHR36460:SF1">
    <property type="entry name" value="UPF0132 DOMAIN PROTEIN (AFU_ORTHOLOGUE AFUA_3G10255)"/>
    <property type="match status" value="1"/>
</dbReference>
<feature type="transmembrane region" description="Helical" evidence="5">
    <location>
        <begin position="71"/>
        <end position="92"/>
    </location>
</feature>
<keyword evidence="2 5" id="KW-0812">Transmembrane</keyword>
<comment type="subcellular location">
    <subcellularLocation>
        <location evidence="1">Membrane</location>
        <topology evidence="1">Multi-pass membrane protein</topology>
    </subcellularLocation>
</comment>
<protein>
    <recommendedName>
        <fullName evidence="8">DUF4870 domain-containing protein</fullName>
    </recommendedName>
</protein>
<keyword evidence="3 5" id="KW-1133">Transmembrane helix</keyword>
<dbReference type="OrthoDB" id="2657448at2"/>
<gene>
    <name evidence="6" type="ORF">ET464_15075</name>
</gene>
<dbReference type="Pfam" id="PF09685">
    <property type="entry name" value="MamF_MmsF"/>
    <property type="match status" value="1"/>
</dbReference>
<dbReference type="KEGG" id="pprt:ET464_15075"/>
<dbReference type="GO" id="GO:0016020">
    <property type="term" value="C:membrane"/>
    <property type="evidence" value="ECO:0007669"/>
    <property type="project" value="UniProtKB-SubCell"/>
</dbReference>
<evidence type="ECO:0000256" key="5">
    <source>
        <dbReference type="SAM" id="Phobius"/>
    </source>
</evidence>
<dbReference type="PANTHER" id="PTHR36460">
    <property type="entry name" value="UPF0132 DOMAIN PROTEIN (AFU_ORTHOLOGUE AFUA_3G10255)"/>
    <property type="match status" value="1"/>
</dbReference>
<evidence type="ECO:0000256" key="3">
    <source>
        <dbReference type="ARBA" id="ARBA00022989"/>
    </source>
</evidence>
<feature type="transmembrane region" description="Helical" evidence="5">
    <location>
        <begin position="20"/>
        <end position="38"/>
    </location>
</feature>
<evidence type="ECO:0008006" key="8">
    <source>
        <dbReference type="Google" id="ProtNLM"/>
    </source>
</evidence>
<dbReference type="EMBL" id="CP035492">
    <property type="protein sequence ID" value="QAY67513.1"/>
    <property type="molecule type" value="Genomic_DNA"/>
</dbReference>
<name>A0A4P6EZ16_9BACL</name>
<proteinExistence type="predicted"/>
<organism evidence="6 7">
    <name type="scientific">Paenibacillus protaetiae</name>
    <dbReference type="NCBI Taxonomy" id="2509456"/>
    <lineage>
        <taxon>Bacteria</taxon>
        <taxon>Bacillati</taxon>
        <taxon>Bacillota</taxon>
        <taxon>Bacilli</taxon>
        <taxon>Bacillales</taxon>
        <taxon>Paenibacillaceae</taxon>
        <taxon>Paenibacillus</taxon>
    </lineage>
</organism>
<reference evidence="6 7" key="1">
    <citation type="submission" date="2019-01" db="EMBL/GenBank/DDBJ databases">
        <title>Genome sequencing of strain FW100M-2.</title>
        <authorList>
            <person name="Heo J."/>
            <person name="Kim S.-J."/>
            <person name="Kim J.-S."/>
            <person name="Hong S.-B."/>
            <person name="Kwon S.-W."/>
        </authorList>
    </citation>
    <scope>NUCLEOTIDE SEQUENCE [LARGE SCALE GENOMIC DNA]</scope>
    <source>
        <strain evidence="6 7">FW100M-2</strain>
    </source>
</reference>
<dbReference type="RefSeq" id="WP_129442238.1">
    <property type="nucleotide sequence ID" value="NZ_CP035492.1"/>
</dbReference>
<dbReference type="AlphaFoldDB" id="A0A4P6EZ16"/>
<accession>A0A4P6EZ16</accession>
<feature type="transmembrane region" description="Helical" evidence="5">
    <location>
        <begin position="45"/>
        <end position="65"/>
    </location>
</feature>